<organism evidence="2 4">
    <name type="scientific">Rathayibacter tanaceti</name>
    <dbReference type="NCBI Taxonomy" id="1671680"/>
    <lineage>
        <taxon>Bacteria</taxon>
        <taxon>Bacillati</taxon>
        <taxon>Actinomycetota</taxon>
        <taxon>Actinomycetes</taxon>
        <taxon>Micrococcales</taxon>
        <taxon>Microbacteriaceae</taxon>
        <taxon>Rathayibacter</taxon>
    </lineage>
</organism>
<reference evidence="2 4" key="1">
    <citation type="submission" date="2015-08" db="EMBL/GenBank/DDBJ databases">
        <title>Draft Genome Sequence of Rathayibacter sp. Strain VKM Ac-2596 Isolated from Leaf Gall Induced by Plant-Parasitic Nematodes.</title>
        <authorList>
            <person name="Vasilenko O.V."/>
            <person name="Starodumova I.P."/>
            <person name="Tarlachkov S.V."/>
            <person name="Dorofeeva L.V."/>
            <person name="Evtushenko L.I."/>
        </authorList>
    </citation>
    <scope>NUCLEOTIDE SEQUENCE [LARGE SCALE GENOMIC DNA]</scope>
    <source>
        <strain evidence="2 4">VKM Ac-2596</strain>
    </source>
</reference>
<dbReference type="RefSeq" id="WP_068212112.1">
    <property type="nucleotide sequence ID" value="NZ_CP047186.1"/>
</dbReference>
<gene>
    <name evidence="2" type="ORF">ACH61_02381</name>
    <name evidence="3" type="ORF">GSU10_14685</name>
</gene>
<dbReference type="EMBL" id="LIIN01000093">
    <property type="protein sequence ID" value="KZX20512.1"/>
    <property type="molecule type" value="Genomic_DNA"/>
</dbReference>
<feature type="region of interest" description="Disordered" evidence="1">
    <location>
        <begin position="101"/>
        <end position="120"/>
    </location>
</feature>
<dbReference type="KEGG" id="rte:GSU10_14685"/>
<keyword evidence="4" id="KW-1185">Reference proteome</keyword>
<reference evidence="3" key="3">
    <citation type="submission" date="2019-12" db="EMBL/GenBank/DDBJ databases">
        <title>Complete and Draft Genome Sequences of New Strains and Members of Some Known Species of the Genus Rathayibacter isolated from Plants.</title>
        <authorList>
            <person name="Tarlachkov S.V."/>
            <person name="Starodumova I.P."/>
            <person name="Dorofeeva L.V."/>
            <person name="Prisyazhnaya N.V."/>
            <person name="Leyn S.A."/>
            <person name="Zlamal J.E."/>
            <person name="Elane M.L."/>
            <person name="Osterman A.L."/>
            <person name="Nadler S.A."/>
            <person name="Subbotin S.A."/>
            <person name="Evtushenko L.I."/>
        </authorList>
    </citation>
    <scope>NUCLEOTIDE SEQUENCE</scope>
    <source>
        <strain evidence="3">VKM Ac-2761</strain>
    </source>
</reference>
<evidence type="ECO:0000313" key="5">
    <source>
        <dbReference type="Proteomes" id="UP000465031"/>
    </source>
</evidence>
<evidence type="ECO:0000313" key="2">
    <source>
        <dbReference type="EMBL" id="KZX20512.1"/>
    </source>
</evidence>
<sequence length="120" mass="12720">MTETTDAELVRDALVKEVRESFASDVEVVHIWIENTGSVCVLYRRAAGGHQVIGRRVRFPPHARDDDPASTGADAAQDMAEPLGALAGHARLADGIMWVGIPEADPLPTPPGRGSPPSDG</sequence>
<dbReference type="Proteomes" id="UP000076717">
    <property type="component" value="Unassembled WGS sequence"/>
</dbReference>
<protein>
    <submittedName>
        <fullName evidence="2">Uncharacterized protein</fullName>
    </submittedName>
</protein>
<accession>A0A166HFQ2</accession>
<proteinExistence type="predicted"/>
<evidence type="ECO:0000313" key="4">
    <source>
        <dbReference type="Proteomes" id="UP000076717"/>
    </source>
</evidence>
<dbReference type="AlphaFoldDB" id="A0A166HFQ2"/>
<name>A0A166HFQ2_9MICO</name>
<evidence type="ECO:0000313" key="3">
    <source>
        <dbReference type="EMBL" id="QHC56749.1"/>
    </source>
</evidence>
<dbReference type="Proteomes" id="UP000465031">
    <property type="component" value="Chromosome"/>
</dbReference>
<feature type="compositionally biased region" description="Pro residues" evidence="1">
    <location>
        <begin position="105"/>
        <end position="120"/>
    </location>
</feature>
<reference evidence="5" key="2">
    <citation type="submission" date="2019-12" db="EMBL/GenBank/DDBJ databases">
        <title>Complete and draft genome sequences of new strains and members of some known species of the genus Rathayibacter isolated from plants.</title>
        <authorList>
            <person name="Tarlachkov S.V."/>
            <person name="Starodumova I.P."/>
            <person name="Dorofeeva L.V."/>
            <person name="Prisyazhnaya N.V."/>
            <person name="Leyn S."/>
            <person name="Zlamal J."/>
            <person name="Elan M."/>
            <person name="Osterman A.L."/>
            <person name="Nadler S."/>
            <person name="Subbotin S.A."/>
            <person name="Evtushenko L.I."/>
        </authorList>
    </citation>
    <scope>NUCLEOTIDE SEQUENCE [LARGE SCALE GENOMIC DNA]</scope>
    <source>
        <strain evidence="5">VKM Ac-2761</strain>
    </source>
</reference>
<evidence type="ECO:0000256" key="1">
    <source>
        <dbReference type="SAM" id="MobiDB-lite"/>
    </source>
</evidence>
<dbReference type="OrthoDB" id="5087880at2"/>
<dbReference type="EMBL" id="CP047186">
    <property type="protein sequence ID" value="QHC56749.1"/>
    <property type="molecule type" value="Genomic_DNA"/>
</dbReference>